<accession>A0A0K6IJJ5</accession>
<proteinExistence type="predicted"/>
<organism evidence="1 2">
    <name type="scientific">Marinomonas fungiae</name>
    <dbReference type="NCBI Taxonomy" id="1137284"/>
    <lineage>
        <taxon>Bacteria</taxon>
        <taxon>Pseudomonadati</taxon>
        <taxon>Pseudomonadota</taxon>
        <taxon>Gammaproteobacteria</taxon>
        <taxon>Oceanospirillales</taxon>
        <taxon>Oceanospirillaceae</taxon>
        <taxon>Marinomonas</taxon>
    </lineage>
</organism>
<keyword evidence="2" id="KW-1185">Reference proteome</keyword>
<gene>
    <name evidence="1" type="ORF">Ga0061065_103358</name>
</gene>
<evidence type="ECO:0000313" key="2">
    <source>
        <dbReference type="Proteomes" id="UP000182769"/>
    </source>
</evidence>
<dbReference type="Proteomes" id="UP000182769">
    <property type="component" value="Unassembled WGS sequence"/>
</dbReference>
<dbReference type="EMBL" id="CYHG01000003">
    <property type="protein sequence ID" value="CUB03507.1"/>
    <property type="molecule type" value="Genomic_DNA"/>
</dbReference>
<reference evidence="2" key="1">
    <citation type="submission" date="2015-08" db="EMBL/GenBank/DDBJ databases">
        <authorList>
            <person name="Varghese N."/>
        </authorList>
    </citation>
    <scope>NUCLEOTIDE SEQUENCE [LARGE SCALE GENOMIC DNA]</scope>
    <source>
        <strain evidence="2">JCM 18476</strain>
    </source>
</reference>
<dbReference type="RefSeq" id="WP_055462459.1">
    <property type="nucleotide sequence ID" value="NZ_CYHG01000003.1"/>
</dbReference>
<dbReference type="AlphaFoldDB" id="A0A0K6IJJ5"/>
<name>A0A0K6IJJ5_9GAMM</name>
<protein>
    <submittedName>
        <fullName evidence="1">Uncharacterized protein</fullName>
    </submittedName>
</protein>
<dbReference type="OrthoDB" id="5735634at2"/>
<evidence type="ECO:0000313" key="1">
    <source>
        <dbReference type="EMBL" id="CUB03507.1"/>
    </source>
</evidence>
<sequence>MTALIVVFITLSLMGSALWIMPSKREREKMALRMLARKHNITVQLTSVDLPDKWDKMTTKESNVCAYHKYREKTLKDFTEIKLYPYEVWKYESICKGWFASQPFALSEETAKLLEKHHEVFVAIEVTPSNVSLFWREKGDDSVVEDANAILNALLQLR</sequence>